<dbReference type="RefSeq" id="WP_243306725.1">
    <property type="nucleotide sequence ID" value="NZ_JALGBI010000001.1"/>
</dbReference>
<dbReference type="Proteomes" id="UP001139447">
    <property type="component" value="Unassembled WGS sequence"/>
</dbReference>
<organism evidence="3 4">
    <name type="scientific">Variovorax terrae</name>
    <dbReference type="NCBI Taxonomy" id="2923278"/>
    <lineage>
        <taxon>Bacteria</taxon>
        <taxon>Pseudomonadati</taxon>
        <taxon>Pseudomonadota</taxon>
        <taxon>Betaproteobacteria</taxon>
        <taxon>Burkholderiales</taxon>
        <taxon>Comamonadaceae</taxon>
        <taxon>Variovorax</taxon>
    </lineage>
</organism>
<comment type="caution">
    <text evidence="3">The sequence shown here is derived from an EMBL/GenBank/DDBJ whole genome shotgun (WGS) entry which is preliminary data.</text>
</comment>
<feature type="domain" description="PIN" evidence="1">
    <location>
        <begin position="2"/>
        <end position="105"/>
    </location>
</feature>
<evidence type="ECO:0000259" key="2">
    <source>
        <dbReference type="Pfam" id="PF26343"/>
    </source>
</evidence>
<dbReference type="AlphaFoldDB" id="A0A9X1VVS9"/>
<dbReference type="InterPro" id="IPR002716">
    <property type="entry name" value="PIN_dom"/>
</dbReference>
<name>A0A9X1VVS9_9BURK</name>
<protein>
    <submittedName>
        <fullName evidence="3">PIN domain-containing protein</fullName>
    </submittedName>
</protein>
<accession>A0A9X1VVS9</accession>
<sequence length="181" mass="20213">MDANVLYPALMCDVLLSLAHVDLYYARWSPHIEEEVRRNLVKNYPGTDAAVDRRLTLARNAIPDCLVTGYEPLIDTLKLPDVDDRHVLAAAIVGHADAIVTSNVKHFPSEALAPYNIEIQTPDEFIVNQLDLRKVTALTAIKNMRERWERPEITAEQLLQLLADRGMPLTAAHLADAVGLI</sequence>
<feature type="domain" description="VapC50 C-terminal" evidence="2">
    <location>
        <begin position="122"/>
        <end position="175"/>
    </location>
</feature>
<evidence type="ECO:0000313" key="4">
    <source>
        <dbReference type="Proteomes" id="UP001139447"/>
    </source>
</evidence>
<reference evidence="3" key="1">
    <citation type="submission" date="2022-03" db="EMBL/GenBank/DDBJ databases">
        <authorList>
            <person name="Woo C.Y."/>
        </authorList>
    </citation>
    <scope>NUCLEOTIDE SEQUENCE</scope>
    <source>
        <strain evidence="3">CYS-02</strain>
    </source>
</reference>
<keyword evidence="4" id="KW-1185">Reference proteome</keyword>
<evidence type="ECO:0000259" key="1">
    <source>
        <dbReference type="Pfam" id="PF13470"/>
    </source>
</evidence>
<dbReference type="Pfam" id="PF13470">
    <property type="entry name" value="PIN_3"/>
    <property type="match status" value="1"/>
</dbReference>
<dbReference type="InterPro" id="IPR058652">
    <property type="entry name" value="VapC50_C"/>
</dbReference>
<proteinExistence type="predicted"/>
<dbReference type="Pfam" id="PF26343">
    <property type="entry name" value="VapC50_C"/>
    <property type="match status" value="1"/>
</dbReference>
<evidence type="ECO:0000313" key="3">
    <source>
        <dbReference type="EMBL" id="MCJ0764158.1"/>
    </source>
</evidence>
<dbReference type="EMBL" id="JALGBI010000001">
    <property type="protein sequence ID" value="MCJ0764158.1"/>
    <property type="molecule type" value="Genomic_DNA"/>
</dbReference>
<gene>
    <name evidence="3" type="ORF">MMF98_13165</name>
</gene>